<evidence type="ECO:0000256" key="1">
    <source>
        <dbReference type="ARBA" id="ARBA00022729"/>
    </source>
</evidence>
<feature type="chain" id="PRO_5041470847" description="Protein quiver" evidence="3">
    <location>
        <begin position="24"/>
        <end position="150"/>
    </location>
</feature>
<organism evidence="4 5">
    <name type="scientific">Mesorhabditis spiculigera</name>
    <dbReference type="NCBI Taxonomy" id="96644"/>
    <lineage>
        <taxon>Eukaryota</taxon>
        <taxon>Metazoa</taxon>
        <taxon>Ecdysozoa</taxon>
        <taxon>Nematoda</taxon>
        <taxon>Chromadorea</taxon>
        <taxon>Rhabditida</taxon>
        <taxon>Rhabditina</taxon>
        <taxon>Rhabditomorpha</taxon>
        <taxon>Rhabditoidea</taxon>
        <taxon>Rhabditidae</taxon>
        <taxon>Mesorhabditinae</taxon>
        <taxon>Mesorhabditis</taxon>
    </lineage>
</organism>
<dbReference type="Pfam" id="PF17064">
    <property type="entry name" value="QVR"/>
    <property type="match status" value="1"/>
</dbReference>
<dbReference type="Proteomes" id="UP001177023">
    <property type="component" value="Unassembled WGS sequence"/>
</dbReference>
<evidence type="ECO:0008006" key="6">
    <source>
        <dbReference type="Google" id="ProtNLM"/>
    </source>
</evidence>
<name>A0AA36FXT8_9BILA</name>
<dbReference type="InterPro" id="IPR045860">
    <property type="entry name" value="Snake_toxin-like_sf"/>
</dbReference>
<proteinExistence type="predicted"/>
<dbReference type="EMBL" id="CATQJA010002590">
    <property type="protein sequence ID" value="CAJ0572068.1"/>
    <property type="molecule type" value="Genomic_DNA"/>
</dbReference>
<keyword evidence="2" id="KW-0325">Glycoprotein</keyword>
<dbReference type="GO" id="GO:0032222">
    <property type="term" value="P:regulation of synaptic transmission, cholinergic"/>
    <property type="evidence" value="ECO:0007669"/>
    <property type="project" value="InterPro"/>
</dbReference>
<evidence type="ECO:0000256" key="2">
    <source>
        <dbReference type="ARBA" id="ARBA00023180"/>
    </source>
</evidence>
<feature type="signal peptide" evidence="3">
    <location>
        <begin position="1"/>
        <end position="23"/>
    </location>
</feature>
<dbReference type="Gene3D" id="2.10.60.10">
    <property type="entry name" value="CD59"/>
    <property type="match status" value="1"/>
</dbReference>
<reference evidence="4" key="1">
    <citation type="submission" date="2023-06" db="EMBL/GenBank/DDBJ databases">
        <authorList>
            <person name="Delattre M."/>
        </authorList>
    </citation>
    <scope>NUCLEOTIDE SEQUENCE</scope>
    <source>
        <strain evidence="4">AF72</strain>
    </source>
</reference>
<keyword evidence="5" id="KW-1185">Reference proteome</keyword>
<accession>A0AA36FXT8</accession>
<dbReference type="InterPro" id="IPR031424">
    <property type="entry name" value="QVR-like"/>
</dbReference>
<dbReference type="PANTHER" id="PTHR33562">
    <property type="entry name" value="ATILLA, ISOFORM B-RELATED-RELATED"/>
    <property type="match status" value="1"/>
</dbReference>
<dbReference type="InterPro" id="IPR050975">
    <property type="entry name" value="Sleep_regulator"/>
</dbReference>
<evidence type="ECO:0000256" key="3">
    <source>
        <dbReference type="SAM" id="SignalP"/>
    </source>
</evidence>
<keyword evidence="1 3" id="KW-0732">Signal</keyword>
<comment type="caution">
    <text evidence="4">The sequence shown here is derived from an EMBL/GenBank/DDBJ whole genome shotgun (WGS) entry which is preliminary data.</text>
</comment>
<dbReference type="AlphaFoldDB" id="A0AA36FXT8"/>
<evidence type="ECO:0000313" key="5">
    <source>
        <dbReference type="Proteomes" id="UP001177023"/>
    </source>
</evidence>
<sequence length="150" mass="16826">MSARHSVLLALALLVVHLRVSHAVKCYRCTSKPDGPDDDPEDWPRYHPDCMQGSKDLPTCETSGPCRTYMLTDPNRRSLRRSCFPSELQVSLGCRREKVEQYHETTWECYCNSDLCNNLDDASLKAKAATSSVPYLIAIAVVGAKLIAFF</sequence>
<evidence type="ECO:0000313" key="4">
    <source>
        <dbReference type="EMBL" id="CAJ0572068.1"/>
    </source>
</evidence>
<gene>
    <name evidence="4" type="ORF">MSPICULIGERA_LOCUS10462</name>
</gene>
<feature type="non-terminal residue" evidence="4">
    <location>
        <position position="150"/>
    </location>
</feature>
<protein>
    <recommendedName>
        <fullName evidence="6">Protein quiver</fullName>
    </recommendedName>
</protein>
<dbReference type="GO" id="GO:0030431">
    <property type="term" value="P:sleep"/>
    <property type="evidence" value="ECO:0007669"/>
    <property type="project" value="InterPro"/>
</dbReference>